<feature type="compositionally biased region" description="Polar residues" evidence="9">
    <location>
        <begin position="11"/>
        <end position="24"/>
    </location>
</feature>
<evidence type="ECO:0000313" key="11">
    <source>
        <dbReference type="EMBL" id="KAF9334684.1"/>
    </source>
</evidence>
<dbReference type="NCBIfam" id="TIGR00728">
    <property type="entry name" value="OPT_sfam"/>
    <property type="match status" value="2"/>
</dbReference>
<feature type="transmembrane region" description="Helical" evidence="10">
    <location>
        <begin position="1038"/>
        <end position="1059"/>
    </location>
</feature>
<evidence type="ECO:0000256" key="5">
    <source>
        <dbReference type="ARBA" id="ARBA00022856"/>
    </source>
</evidence>
<evidence type="ECO:0000256" key="6">
    <source>
        <dbReference type="ARBA" id="ARBA00022927"/>
    </source>
</evidence>
<dbReference type="GO" id="GO:0015031">
    <property type="term" value="P:protein transport"/>
    <property type="evidence" value="ECO:0007669"/>
    <property type="project" value="UniProtKB-KW"/>
</dbReference>
<feature type="compositionally biased region" description="Polar residues" evidence="9">
    <location>
        <begin position="185"/>
        <end position="202"/>
    </location>
</feature>
<dbReference type="Proteomes" id="UP000696485">
    <property type="component" value="Unassembled WGS sequence"/>
</dbReference>
<feature type="compositionally biased region" description="Polar residues" evidence="9">
    <location>
        <begin position="1295"/>
        <end position="1308"/>
    </location>
</feature>
<sequence>MAHHHAYPTPSALNATPKTPSSMSEWRMMQMQLQQQDDLHFSLTLPSVSALSANTVTSTTPSSSSQTRSPVSHYGLTSVSMAPVSATTASSCSCGGCTSGEAAIPMTIAPSLGNQTPGPELPAVHKHLHSFSNTLSPSAPVYQQQNNHSFPSTPATGPPQQHQTQINQIYNLYSSSTTSDFFLQETNNKAPGSTATVNSEYAPSSADPSEFENNMYGPSSAGSEAHLTQFLPHSFGRSTSPSQQQPGAKYCKNCPVHSRRPSMAVGPGPGGQGSGSGRPSSPGGDEMEHSVSTSSMAGSSNSTRTSSPGLFRSLSSKLAATTIRKMSISQKSLFSASKEDLAWSAQGSSQDNNSKENLLTEAGQGTVSGVGPSCGCTCQGFSTFNGGGSTGTGEGGSLSKPLSKTQSRLGNLRRKDKDKNKHRKSREMDYNYSSRFVREEFAQYNYERQIEDFQRAARVFKEQKALTTAAAAAAIAAEARAAVAEASLSAAATAAAAAEEEEEAAARAKKVMGEKSFSFSSASLAITPIQEEESPSTDTSGEKSLATAHHQTTAHSSESAKIRKKSLGRPGLLRSMSRPHRRVGSSSGSVVSNKGSKKSQTSNISSISMSGSRGSSIPHGKSDSSYLELGQVGMGMGMDLKLPGLGLPFGSGFGLDNILESDPYNDTREPTKIEVRSVETATNGAFEEIPLRDMPSSSSPGVPSPLSHLLKDIPMPKKPEDALGFKGHTSNVSQDTRHGYTNPLRGRSVHSACSVDTVSQQIAARHHQHSRLHNLSNVASLSSQVQGAPPCHVPTANGGSAGCSGGGTCSSTGNNIVVENSPIQVVRATVGTVDDTSLPCFTFRMWVLSTMFVIMGAAISEYNFFRSNSAYFSIYFVQLASYFCGKAMARWLPTRVFEIQLVGLSWLVSKWRFFFGSDDTTEVGVNSGHSDNSTLSGNGRHVRGGSSGAVGGGAIQGMSRSGLSRSNIASTKVAQSSNMTLGRGRKEYSWSFTLNPGKFNMKEHMLIGIAAAAGCAPAYASNVIAIQSLVFSSPLGSLTGAGLVLSSQCIGFSMAWLLFDYVIKPSVMIWPATLVNVSLYNTLHEHKVLTRWFTRMQLFWYAFFAIFLYQWLPKMFMPVLTSMALLCWIKPSSNVLRKLGSGYVGLGMGCISLDWSIISGVGPLYTPWWAQANFFVGLIAMLWIVTPIVYFSNYWSAMSYPIVSSNLYDNQAELYDISKIVNKDLSFNLTMYEAYSPVIMTPYFAITYGTSFMAVVASFIHVALYYGSDIWLIAKTQCGRKLRRIRTSRIGRTLSRLSQGKTSSSTSPKELGLDSQDHTGFGATSAPNMNLTMSGVGELSALDAYTLDGSRRNSESVSFRADLEGGKAAVGHGAEERPSFQQSSHYRQLSQQYDGFQATCEDDREQIPTEMFGSEDIHTRLMRAYPEIPGWWFAVMFVVCFIAAVIVCKTSEIQLPVYALIIALLLAAVFALPMAIIQALSSSQIGLNVLSEVVCGYLLPGNQLGNSVFKCYSYMALYQCLNLTQGFKLGHYMKVPPRKIFIMVLYGTFLGAAVNLEVLHWILTYNRQALFDADLRSGWSFRNLDLFFSASLLWGAISPKHLFGDGSIYHFLPYCFLIGLFLPVPFYLMYRHYPPYGSVCKGTSSLPFLPKCQCPASHQQTSSSSTRDGVQGDASLYPKPHHTNRPSLDQETKLASVKIDRHFCWPFRTHASSAHKHDQLNDKSVTSNEEHSSASISSQAPPPPPSHLYYGNPDSAWEGRLRRVPWHLFNMPLVCVGASFVPQAPASFVGSAGIVAFIFAFLVLRYRHEWWRRYTFVLAAALDAGTQICNMAVFVVFSLILKGAVEFPSWFGNDEQNPEKCGVGDGYN</sequence>
<protein>
    <recommendedName>
        <fullName evidence="13">Oligopeptide transporter</fullName>
    </recommendedName>
</protein>
<gene>
    <name evidence="11" type="ORF">BG006_001724</name>
</gene>
<keyword evidence="7 10" id="KW-1133">Transmembrane helix</keyword>
<dbReference type="InterPro" id="IPR004648">
    <property type="entry name" value="Oligpept_transpt"/>
</dbReference>
<feature type="compositionally biased region" description="Polar residues" evidence="9">
    <location>
        <begin position="400"/>
        <end position="409"/>
    </location>
</feature>
<feature type="transmembrane region" description="Helical" evidence="10">
    <location>
        <begin position="1455"/>
        <end position="1480"/>
    </location>
</feature>
<feature type="compositionally biased region" description="Polar residues" evidence="9">
    <location>
        <begin position="236"/>
        <end position="246"/>
    </location>
</feature>
<feature type="transmembrane region" description="Helical" evidence="10">
    <location>
        <begin position="1764"/>
        <end position="1781"/>
    </location>
</feature>
<feature type="region of interest" description="Disordered" evidence="9">
    <location>
        <begin position="132"/>
        <end position="161"/>
    </location>
</feature>
<comment type="similarity">
    <text evidence="2">Belongs to the oligopeptide OPT transporter family.</text>
</comment>
<feature type="transmembrane region" description="Helical" evidence="10">
    <location>
        <begin position="1092"/>
        <end position="1109"/>
    </location>
</feature>
<feature type="region of interest" description="Disordered" evidence="9">
    <location>
        <begin position="1"/>
        <end position="24"/>
    </location>
</feature>
<feature type="region of interest" description="Disordered" evidence="9">
    <location>
        <begin position="1294"/>
        <end position="1319"/>
    </location>
</feature>
<keyword evidence="12" id="KW-1185">Reference proteome</keyword>
<accession>A0A9P5SR46</accession>
<name>A0A9P5SR46_9FUNG</name>
<reference evidence="11" key="1">
    <citation type="journal article" date="2020" name="Fungal Divers.">
        <title>Resolving the Mortierellaceae phylogeny through synthesis of multi-gene phylogenetics and phylogenomics.</title>
        <authorList>
            <person name="Vandepol N."/>
            <person name="Liber J."/>
            <person name="Desiro A."/>
            <person name="Na H."/>
            <person name="Kennedy M."/>
            <person name="Barry K."/>
            <person name="Grigoriev I.V."/>
            <person name="Miller A.N."/>
            <person name="O'Donnell K."/>
            <person name="Stajich J.E."/>
            <person name="Bonito G."/>
        </authorList>
    </citation>
    <scope>NUCLEOTIDE SEQUENCE</scope>
    <source>
        <strain evidence="11">NVP1</strain>
    </source>
</reference>
<feature type="region of interest" description="Disordered" evidence="9">
    <location>
        <begin position="1658"/>
        <end position="1690"/>
    </location>
</feature>
<dbReference type="InterPro" id="IPR004813">
    <property type="entry name" value="OPT"/>
</dbReference>
<feature type="compositionally biased region" description="Polar residues" evidence="9">
    <location>
        <begin position="549"/>
        <end position="559"/>
    </location>
</feature>
<keyword evidence="4 10" id="KW-0812">Transmembrane</keyword>
<proteinExistence type="inferred from homology"/>
<keyword evidence="6" id="KW-0653">Protein transport</keyword>
<feature type="region of interest" description="Disordered" evidence="9">
    <location>
        <begin position="524"/>
        <end position="623"/>
    </location>
</feature>
<dbReference type="GO" id="GO:0035673">
    <property type="term" value="F:oligopeptide transmembrane transporter activity"/>
    <property type="evidence" value="ECO:0007669"/>
    <property type="project" value="InterPro"/>
</dbReference>
<evidence type="ECO:0000256" key="10">
    <source>
        <dbReference type="SAM" id="Phobius"/>
    </source>
</evidence>
<evidence type="ECO:0000256" key="2">
    <source>
        <dbReference type="ARBA" id="ARBA00008807"/>
    </source>
</evidence>
<comment type="subcellular location">
    <subcellularLocation>
        <location evidence="1">Membrane</location>
        <topology evidence="1">Multi-pass membrane protein</topology>
    </subcellularLocation>
</comment>
<keyword evidence="3" id="KW-0813">Transport</keyword>
<dbReference type="Pfam" id="PF03169">
    <property type="entry name" value="OPT"/>
    <property type="match status" value="3"/>
</dbReference>
<evidence type="ECO:0000256" key="7">
    <source>
        <dbReference type="ARBA" id="ARBA00022989"/>
    </source>
</evidence>
<feature type="transmembrane region" description="Helical" evidence="10">
    <location>
        <begin position="1816"/>
        <end position="1841"/>
    </location>
</feature>
<feature type="transmembrane region" description="Helical" evidence="10">
    <location>
        <begin position="1430"/>
        <end position="1448"/>
    </location>
</feature>
<comment type="caution">
    <text evidence="11">The sequence shown here is derived from an EMBL/GenBank/DDBJ whole genome shotgun (WGS) entry which is preliminary data.</text>
</comment>
<feature type="region of interest" description="Disordered" evidence="9">
    <location>
        <begin position="389"/>
        <end position="427"/>
    </location>
</feature>
<feature type="region of interest" description="Disordered" evidence="9">
    <location>
        <begin position="926"/>
        <end position="951"/>
    </location>
</feature>
<evidence type="ECO:0008006" key="13">
    <source>
        <dbReference type="Google" id="ProtNLM"/>
    </source>
</evidence>
<feature type="region of interest" description="Disordered" evidence="9">
    <location>
        <begin position="1715"/>
        <end position="1749"/>
    </location>
</feature>
<feature type="compositionally biased region" description="Low complexity" evidence="9">
    <location>
        <begin position="277"/>
        <end position="307"/>
    </location>
</feature>
<feature type="transmembrane region" description="Helical" evidence="10">
    <location>
        <begin position="1243"/>
        <end position="1266"/>
    </location>
</feature>
<dbReference type="EMBL" id="JAAAUY010000135">
    <property type="protein sequence ID" value="KAF9334684.1"/>
    <property type="molecule type" value="Genomic_DNA"/>
</dbReference>
<evidence type="ECO:0000313" key="12">
    <source>
        <dbReference type="Proteomes" id="UP000696485"/>
    </source>
</evidence>
<feature type="transmembrane region" description="Helical" evidence="10">
    <location>
        <begin position="1143"/>
        <end position="1162"/>
    </location>
</feature>
<organism evidence="11 12">
    <name type="scientific">Podila minutissima</name>
    <dbReference type="NCBI Taxonomy" id="64525"/>
    <lineage>
        <taxon>Eukaryota</taxon>
        <taxon>Fungi</taxon>
        <taxon>Fungi incertae sedis</taxon>
        <taxon>Mucoromycota</taxon>
        <taxon>Mortierellomycotina</taxon>
        <taxon>Mortierellomycetes</taxon>
        <taxon>Mortierellales</taxon>
        <taxon>Mortierellaceae</taxon>
        <taxon>Podila</taxon>
    </lineage>
</organism>
<evidence type="ECO:0000256" key="1">
    <source>
        <dbReference type="ARBA" id="ARBA00004141"/>
    </source>
</evidence>
<evidence type="ECO:0000256" key="4">
    <source>
        <dbReference type="ARBA" id="ARBA00022692"/>
    </source>
</evidence>
<feature type="transmembrane region" description="Helical" evidence="10">
    <location>
        <begin position="1787"/>
        <end position="1804"/>
    </location>
</feature>
<feature type="transmembrane region" description="Helical" evidence="10">
    <location>
        <begin position="1005"/>
        <end position="1026"/>
    </location>
</feature>
<keyword evidence="5" id="KW-0571">Peptide transport</keyword>
<feature type="compositionally biased region" description="Low complexity" evidence="9">
    <location>
        <begin position="584"/>
        <end position="617"/>
    </location>
</feature>
<feature type="compositionally biased region" description="Gly residues" evidence="9">
    <location>
        <begin position="267"/>
        <end position="276"/>
    </location>
</feature>
<feature type="transmembrane region" description="Helical" evidence="10">
    <location>
        <begin position="845"/>
        <end position="865"/>
    </location>
</feature>
<feature type="compositionally biased region" description="Polar residues" evidence="9">
    <location>
        <begin position="1658"/>
        <end position="1668"/>
    </location>
</feature>
<evidence type="ECO:0000256" key="9">
    <source>
        <dbReference type="SAM" id="MobiDB-lite"/>
    </source>
</evidence>
<feature type="region of interest" description="Disordered" evidence="9">
    <location>
        <begin position="185"/>
        <end position="310"/>
    </location>
</feature>
<feature type="transmembrane region" description="Helical" evidence="10">
    <location>
        <begin position="1540"/>
        <end position="1563"/>
    </location>
</feature>
<feature type="transmembrane region" description="Helical" evidence="10">
    <location>
        <begin position="1168"/>
        <end position="1191"/>
    </location>
</feature>
<dbReference type="PANTHER" id="PTHR22601">
    <property type="entry name" value="ISP4 LIKE PROTEIN"/>
    <property type="match status" value="1"/>
</dbReference>
<evidence type="ECO:0000256" key="3">
    <source>
        <dbReference type="ARBA" id="ARBA00022448"/>
    </source>
</evidence>
<feature type="transmembrane region" description="Helical" evidence="10">
    <location>
        <begin position="1608"/>
        <end position="1628"/>
    </location>
</feature>
<keyword evidence="8 10" id="KW-0472">Membrane</keyword>
<dbReference type="GO" id="GO:0016020">
    <property type="term" value="C:membrane"/>
    <property type="evidence" value="ECO:0007669"/>
    <property type="project" value="UniProtKB-SubCell"/>
</dbReference>
<feature type="compositionally biased region" description="Polar residues" evidence="9">
    <location>
        <begin position="926"/>
        <end position="937"/>
    </location>
</feature>
<evidence type="ECO:0000256" key="8">
    <source>
        <dbReference type="ARBA" id="ARBA00023136"/>
    </source>
</evidence>